<evidence type="ECO:0000259" key="1">
    <source>
        <dbReference type="Pfam" id="PF03184"/>
    </source>
</evidence>
<accession>A0A0C9V1C8</accession>
<evidence type="ECO:0000313" key="2">
    <source>
        <dbReference type="EMBL" id="KIJ35422.1"/>
    </source>
</evidence>
<dbReference type="PANTHER" id="PTHR19303:SF74">
    <property type="entry name" value="POGO TRANSPOSABLE ELEMENT WITH KRAB DOMAIN"/>
    <property type="match status" value="1"/>
</dbReference>
<reference evidence="2 3" key="1">
    <citation type="submission" date="2014-06" db="EMBL/GenBank/DDBJ databases">
        <title>Evolutionary Origins and Diversification of the Mycorrhizal Mutualists.</title>
        <authorList>
            <consortium name="DOE Joint Genome Institute"/>
            <consortium name="Mycorrhizal Genomics Consortium"/>
            <person name="Kohler A."/>
            <person name="Kuo A."/>
            <person name="Nagy L.G."/>
            <person name="Floudas D."/>
            <person name="Copeland A."/>
            <person name="Barry K.W."/>
            <person name="Cichocki N."/>
            <person name="Veneault-Fourrey C."/>
            <person name="LaButti K."/>
            <person name="Lindquist E.A."/>
            <person name="Lipzen A."/>
            <person name="Lundell T."/>
            <person name="Morin E."/>
            <person name="Murat C."/>
            <person name="Riley R."/>
            <person name="Ohm R."/>
            <person name="Sun H."/>
            <person name="Tunlid A."/>
            <person name="Henrissat B."/>
            <person name="Grigoriev I.V."/>
            <person name="Hibbett D.S."/>
            <person name="Martin F."/>
        </authorList>
    </citation>
    <scope>NUCLEOTIDE SEQUENCE [LARGE SCALE GENOMIC DNA]</scope>
    <source>
        <strain evidence="2 3">SS14</strain>
    </source>
</reference>
<dbReference type="InterPro" id="IPR004875">
    <property type="entry name" value="DDE_SF_endonuclease_dom"/>
</dbReference>
<dbReference type="GO" id="GO:0005634">
    <property type="term" value="C:nucleus"/>
    <property type="evidence" value="ECO:0007669"/>
    <property type="project" value="TreeGrafter"/>
</dbReference>
<sequence length="283" mass="32708">MGRRAEPWCRTNIKQKIFEMTNKSVSDKYVWKLIKAYPDIQPSKARGLDSKRARAFNRPNVFNYFDLLEDIVRTHQIPQENIYNFNEKGVQLGGGHKNSSTLYFFDKEDRNNYIRKSDFLILFTIIEAACADGTPLPPAFILPKGDLPEWWNWEGVGTVTVTDSGWTNDSICHQWFSKVFLPFAKGHGDQMKKILLILDRHGSHETIEMVNYAAAHGVELLNLPAHTTHKLQPLDVGVFGLLQCSWIKHCEYLGIRRRNITHDTVVPEYMKVRELIRLCMCPD</sequence>
<dbReference type="Proteomes" id="UP000054279">
    <property type="component" value="Unassembled WGS sequence"/>
</dbReference>
<dbReference type="EMBL" id="KN837189">
    <property type="protein sequence ID" value="KIJ35422.1"/>
    <property type="molecule type" value="Genomic_DNA"/>
</dbReference>
<proteinExistence type="predicted"/>
<keyword evidence="3" id="KW-1185">Reference proteome</keyword>
<protein>
    <recommendedName>
        <fullName evidence="1">DDE-1 domain-containing protein</fullName>
    </recommendedName>
</protein>
<dbReference type="Pfam" id="PF03184">
    <property type="entry name" value="DDE_1"/>
    <property type="match status" value="1"/>
</dbReference>
<evidence type="ECO:0000313" key="3">
    <source>
        <dbReference type="Proteomes" id="UP000054279"/>
    </source>
</evidence>
<dbReference type="InterPro" id="IPR050863">
    <property type="entry name" value="CenT-Element_Derived"/>
</dbReference>
<dbReference type="Gene3D" id="3.30.420.10">
    <property type="entry name" value="Ribonuclease H-like superfamily/Ribonuclease H"/>
    <property type="match status" value="1"/>
</dbReference>
<gene>
    <name evidence="2" type="ORF">M422DRAFT_180840</name>
</gene>
<dbReference type="GO" id="GO:0003677">
    <property type="term" value="F:DNA binding"/>
    <property type="evidence" value="ECO:0007669"/>
    <property type="project" value="TreeGrafter"/>
</dbReference>
<dbReference type="HOGENOM" id="CLU_013929_2_0_1"/>
<dbReference type="OrthoDB" id="3265672at2759"/>
<dbReference type="PANTHER" id="PTHR19303">
    <property type="entry name" value="TRANSPOSON"/>
    <property type="match status" value="1"/>
</dbReference>
<feature type="domain" description="DDE-1" evidence="1">
    <location>
        <begin position="125"/>
        <end position="245"/>
    </location>
</feature>
<name>A0A0C9V1C8_SPHS4</name>
<organism evidence="2 3">
    <name type="scientific">Sphaerobolus stellatus (strain SS14)</name>
    <dbReference type="NCBI Taxonomy" id="990650"/>
    <lineage>
        <taxon>Eukaryota</taxon>
        <taxon>Fungi</taxon>
        <taxon>Dikarya</taxon>
        <taxon>Basidiomycota</taxon>
        <taxon>Agaricomycotina</taxon>
        <taxon>Agaricomycetes</taxon>
        <taxon>Phallomycetidae</taxon>
        <taxon>Geastrales</taxon>
        <taxon>Sphaerobolaceae</taxon>
        <taxon>Sphaerobolus</taxon>
    </lineage>
</organism>
<dbReference type="InterPro" id="IPR036397">
    <property type="entry name" value="RNaseH_sf"/>
</dbReference>
<dbReference type="AlphaFoldDB" id="A0A0C9V1C8"/>